<proteinExistence type="inferred from homology"/>
<dbReference type="InterPro" id="IPR018114">
    <property type="entry name" value="TRYPSIN_HIS"/>
</dbReference>
<dbReference type="InterPro" id="IPR001314">
    <property type="entry name" value="Peptidase_S1A"/>
</dbReference>
<gene>
    <name evidence="12" type="ORF">HNY73_009543</name>
</gene>
<comment type="domain">
    <text evidence="8">The clip domain consists of 35-55 residues which are 'knitted' together usually by 3 conserved disulfide bonds forming a clip-like compact structure.</text>
</comment>
<dbReference type="PROSITE" id="PS00134">
    <property type="entry name" value="TRYPSIN_HIS"/>
    <property type="match status" value="1"/>
</dbReference>
<sequence length="314" mass="34540">MFLQILAVRLELLLILFLINISMGQIVFENNSELSPGDNCMTPDLERGTCLRWTQCLSLSQKTEDWDQLRQYMCGFAGDEPIICCPFSLQSNISSTPTDRISPTTNSTRTTNTSSEHVPVHYIPKTNPSGSPGYRLGKPVFLPDVCGEHLETVSNSVTGSRIIGGQEAEKGNWPFMAVVFEIKRSGLKIFQCGGALVTARHVITAAHCLVKRNAITPLDPKQLMVRLGALNLSTVNEPGTIDVGVNVVRIHERYDIRTHRDDIAVLQLSQRAPFSSSIIPVCLPYDSLRDTNLSGRRCAVTGFGLTSMALTATF</sequence>
<feature type="chain" id="PRO_5035966210" description="CLIP domain-containing serine protease" evidence="8">
    <location>
        <begin position="25"/>
        <end position="314"/>
    </location>
</feature>
<evidence type="ECO:0000259" key="10">
    <source>
        <dbReference type="PROSITE" id="PS50240"/>
    </source>
</evidence>
<dbReference type="SUPFAM" id="SSF50494">
    <property type="entry name" value="Trypsin-like serine proteases"/>
    <property type="match status" value="1"/>
</dbReference>
<dbReference type="EMBL" id="JABXBU010000015">
    <property type="protein sequence ID" value="KAF8788000.1"/>
    <property type="molecule type" value="Genomic_DNA"/>
</dbReference>
<feature type="signal peptide" evidence="8">
    <location>
        <begin position="1"/>
        <end position="24"/>
    </location>
</feature>
<dbReference type="GO" id="GO:0005576">
    <property type="term" value="C:extracellular region"/>
    <property type="evidence" value="ECO:0007669"/>
    <property type="project" value="UniProtKB-SubCell"/>
</dbReference>
<feature type="domain" description="Peptidase S1" evidence="10">
    <location>
        <begin position="162"/>
        <end position="314"/>
    </location>
</feature>
<dbReference type="GO" id="GO:0006508">
    <property type="term" value="P:proteolysis"/>
    <property type="evidence" value="ECO:0007669"/>
    <property type="project" value="UniProtKB-KW"/>
</dbReference>
<dbReference type="InterPro" id="IPR043504">
    <property type="entry name" value="Peptidase_S1_PA_chymotrypsin"/>
</dbReference>
<evidence type="ECO:0000256" key="8">
    <source>
        <dbReference type="RuleBase" id="RU366078"/>
    </source>
</evidence>
<dbReference type="Proteomes" id="UP000807504">
    <property type="component" value="Unassembled WGS sequence"/>
</dbReference>
<evidence type="ECO:0000313" key="13">
    <source>
        <dbReference type="Proteomes" id="UP000807504"/>
    </source>
</evidence>
<dbReference type="CDD" id="cd00190">
    <property type="entry name" value="Tryp_SPc"/>
    <property type="match status" value="1"/>
</dbReference>
<dbReference type="InterPro" id="IPR038565">
    <property type="entry name" value="CLIP_sf"/>
</dbReference>
<keyword evidence="3 8" id="KW-0378">Hydrolase</keyword>
<dbReference type="Gene3D" id="3.30.1640.30">
    <property type="match status" value="1"/>
</dbReference>
<feature type="compositionally biased region" description="Low complexity" evidence="9">
    <location>
        <begin position="102"/>
        <end position="115"/>
    </location>
</feature>
<dbReference type="Pfam" id="PF00089">
    <property type="entry name" value="Trypsin"/>
    <property type="match status" value="1"/>
</dbReference>
<dbReference type="PANTHER" id="PTHR24252">
    <property type="entry name" value="ACROSIN-RELATED"/>
    <property type="match status" value="1"/>
</dbReference>
<dbReference type="PANTHER" id="PTHR24252:SF7">
    <property type="entry name" value="HYALIN"/>
    <property type="match status" value="1"/>
</dbReference>
<dbReference type="InterPro" id="IPR022700">
    <property type="entry name" value="CLIP"/>
</dbReference>
<dbReference type="GO" id="GO:0004252">
    <property type="term" value="F:serine-type endopeptidase activity"/>
    <property type="evidence" value="ECO:0007669"/>
    <property type="project" value="UniProtKB-UniRule"/>
</dbReference>
<evidence type="ECO:0000256" key="3">
    <source>
        <dbReference type="ARBA" id="ARBA00022801"/>
    </source>
</evidence>
<dbReference type="AlphaFoldDB" id="A0A8T0FFF0"/>
<comment type="similarity">
    <text evidence="7 8">Belongs to the peptidase S1 family. CLIP subfamily.</text>
</comment>
<keyword evidence="4 8" id="KW-0720">Serine protease</keyword>
<feature type="region of interest" description="Disordered" evidence="9">
    <location>
        <begin position="96"/>
        <end position="115"/>
    </location>
</feature>
<dbReference type="InterPro" id="IPR009003">
    <property type="entry name" value="Peptidase_S1_PA"/>
</dbReference>
<protein>
    <recommendedName>
        <fullName evidence="8">CLIP domain-containing serine protease</fullName>
        <ecNumber evidence="8">3.4.21.-</ecNumber>
    </recommendedName>
</protein>
<evidence type="ECO:0000256" key="5">
    <source>
        <dbReference type="ARBA" id="ARBA00023157"/>
    </source>
</evidence>
<comment type="caution">
    <text evidence="12">The sequence shown here is derived from an EMBL/GenBank/DDBJ whole genome shotgun (WGS) entry which is preliminary data.</text>
</comment>
<dbReference type="EC" id="3.4.21.-" evidence="8"/>
<evidence type="ECO:0000256" key="9">
    <source>
        <dbReference type="SAM" id="MobiDB-lite"/>
    </source>
</evidence>
<keyword evidence="2 8" id="KW-0732">Signal</keyword>
<evidence type="ECO:0000256" key="2">
    <source>
        <dbReference type="ARBA" id="ARBA00022729"/>
    </source>
</evidence>
<feature type="domain" description="Clip" evidence="11">
    <location>
        <begin position="39"/>
        <end position="85"/>
    </location>
</feature>
<dbReference type="Pfam" id="PF12032">
    <property type="entry name" value="CLIP"/>
    <property type="match status" value="1"/>
</dbReference>
<keyword evidence="13" id="KW-1185">Reference proteome</keyword>
<dbReference type="PROSITE" id="PS50240">
    <property type="entry name" value="TRYPSIN_DOM"/>
    <property type="match status" value="1"/>
</dbReference>
<evidence type="ECO:0000313" key="12">
    <source>
        <dbReference type="EMBL" id="KAF8788000.1"/>
    </source>
</evidence>
<evidence type="ECO:0000256" key="4">
    <source>
        <dbReference type="ARBA" id="ARBA00022825"/>
    </source>
</evidence>
<reference evidence="12" key="2">
    <citation type="submission" date="2020-06" db="EMBL/GenBank/DDBJ databases">
        <authorList>
            <person name="Sheffer M."/>
        </authorList>
    </citation>
    <scope>NUCLEOTIDE SEQUENCE</scope>
</reference>
<evidence type="ECO:0000256" key="1">
    <source>
        <dbReference type="ARBA" id="ARBA00022670"/>
    </source>
</evidence>
<keyword evidence="6" id="KW-0325">Glycoprotein</keyword>
<evidence type="ECO:0000256" key="6">
    <source>
        <dbReference type="ARBA" id="ARBA00023180"/>
    </source>
</evidence>
<dbReference type="SMART" id="SM00680">
    <property type="entry name" value="CLIP"/>
    <property type="match status" value="1"/>
</dbReference>
<evidence type="ECO:0000256" key="7">
    <source>
        <dbReference type="ARBA" id="ARBA00024195"/>
    </source>
</evidence>
<evidence type="ECO:0000259" key="11">
    <source>
        <dbReference type="PROSITE" id="PS51888"/>
    </source>
</evidence>
<dbReference type="InterPro" id="IPR001254">
    <property type="entry name" value="Trypsin_dom"/>
</dbReference>
<organism evidence="12 13">
    <name type="scientific">Argiope bruennichi</name>
    <name type="common">Wasp spider</name>
    <name type="synonym">Aranea bruennichi</name>
    <dbReference type="NCBI Taxonomy" id="94029"/>
    <lineage>
        <taxon>Eukaryota</taxon>
        <taxon>Metazoa</taxon>
        <taxon>Ecdysozoa</taxon>
        <taxon>Arthropoda</taxon>
        <taxon>Chelicerata</taxon>
        <taxon>Arachnida</taxon>
        <taxon>Araneae</taxon>
        <taxon>Araneomorphae</taxon>
        <taxon>Entelegynae</taxon>
        <taxon>Araneoidea</taxon>
        <taxon>Araneidae</taxon>
        <taxon>Argiope</taxon>
    </lineage>
</organism>
<accession>A0A8T0FFF0</accession>
<name>A0A8T0FFF0_ARGBR</name>
<keyword evidence="1 8" id="KW-0645">Protease</keyword>
<dbReference type="PRINTS" id="PR00722">
    <property type="entry name" value="CHYMOTRYPSIN"/>
</dbReference>
<dbReference type="SMART" id="SM00020">
    <property type="entry name" value="Tryp_SPc"/>
    <property type="match status" value="1"/>
</dbReference>
<dbReference type="PROSITE" id="PS51888">
    <property type="entry name" value="CLIP"/>
    <property type="match status" value="1"/>
</dbReference>
<keyword evidence="5" id="KW-1015">Disulfide bond</keyword>
<keyword evidence="8" id="KW-0964">Secreted</keyword>
<reference evidence="12" key="1">
    <citation type="journal article" date="2020" name="bioRxiv">
        <title>Chromosome-level reference genome of the European wasp spider Argiope bruennichi: a resource for studies on range expansion and evolutionary adaptation.</title>
        <authorList>
            <person name="Sheffer M.M."/>
            <person name="Hoppe A."/>
            <person name="Krehenwinkel H."/>
            <person name="Uhl G."/>
            <person name="Kuss A.W."/>
            <person name="Jensen L."/>
            <person name="Jensen C."/>
            <person name="Gillespie R.G."/>
            <person name="Hoff K.J."/>
            <person name="Prost S."/>
        </authorList>
    </citation>
    <scope>NUCLEOTIDE SEQUENCE</scope>
</reference>
<dbReference type="Gene3D" id="2.40.10.10">
    <property type="entry name" value="Trypsin-like serine proteases"/>
    <property type="match status" value="1"/>
</dbReference>
<comment type="subcellular location">
    <subcellularLocation>
        <location evidence="8">Secreted</location>
    </subcellularLocation>
</comment>
<dbReference type="FunFam" id="2.40.10.10:FF:000028">
    <property type="entry name" value="Serine protease easter"/>
    <property type="match status" value="1"/>
</dbReference>